<keyword evidence="1 3" id="KW-0597">Phosphoprotein</keyword>
<dbReference type="AlphaFoldDB" id="A0A0L8V3U4"/>
<accession>A0A0L8V3U4</accession>
<evidence type="ECO:0000256" key="3">
    <source>
        <dbReference type="PROSITE-ProRule" id="PRU00169"/>
    </source>
</evidence>
<reference evidence="6" key="1">
    <citation type="submission" date="2015-07" db="EMBL/GenBank/DDBJ databases">
        <title>Genome sequencing of Sunxiuqinia dokdonensis strain SK.</title>
        <authorList>
            <person name="Ahn S."/>
            <person name="Kim B.-C."/>
        </authorList>
    </citation>
    <scope>NUCLEOTIDE SEQUENCE [LARGE SCALE GENOMIC DNA]</scope>
    <source>
        <strain evidence="6">SK</strain>
    </source>
</reference>
<dbReference type="GO" id="GO:0000160">
    <property type="term" value="P:phosphorelay signal transduction system"/>
    <property type="evidence" value="ECO:0007669"/>
    <property type="project" value="UniProtKB-KW"/>
</dbReference>
<dbReference type="RefSeq" id="WP_053187529.1">
    <property type="nucleotide sequence ID" value="NZ_LGIA01000199.1"/>
</dbReference>
<protein>
    <recommendedName>
        <fullName evidence="4">Response regulatory domain-containing protein</fullName>
    </recommendedName>
</protein>
<dbReference type="STRING" id="1409788.NC99_40840"/>
<dbReference type="CDD" id="cd17546">
    <property type="entry name" value="REC_hyHK_CKI1_RcsC-like"/>
    <property type="match status" value="1"/>
</dbReference>
<dbReference type="SMART" id="SM00448">
    <property type="entry name" value="REC"/>
    <property type="match status" value="1"/>
</dbReference>
<dbReference type="PROSITE" id="PS50110">
    <property type="entry name" value="RESPONSE_REGULATORY"/>
    <property type="match status" value="1"/>
</dbReference>
<evidence type="ECO:0000313" key="6">
    <source>
        <dbReference type="Proteomes" id="UP000036958"/>
    </source>
</evidence>
<dbReference type="InterPro" id="IPR011006">
    <property type="entry name" value="CheY-like_superfamily"/>
</dbReference>
<dbReference type="InterPro" id="IPR001789">
    <property type="entry name" value="Sig_transdc_resp-reg_receiver"/>
</dbReference>
<evidence type="ECO:0000256" key="1">
    <source>
        <dbReference type="ARBA" id="ARBA00022553"/>
    </source>
</evidence>
<gene>
    <name evidence="5" type="ORF">NC99_40840</name>
</gene>
<proteinExistence type="predicted"/>
<dbReference type="OrthoDB" id="9789181at2"/>
<organism evidence="5 6">
    <name type="scientific">Sunxiuqinia dokdonensis</name>
    <dbReference type="NCBI Taxonomy" id="1409788"/>
    <lineage>
        <taxon>Bacteria</taxon>
        <taxon>Pseudomonadati</taxon>
        <taxon>Bacteroidota</taxon>
        <taxon>Bacteroidia</taxon>
        <taxon>Marinilabiliales</taxon>
        <taxon>Prolixibacteraceae</taxon>
        <taxon>Sunxiuqinia</taxon>
    </lineage>
</organism>
<keyword evidence="2" id="KW-0902">Two-component regulatory system</keyword>
<keyword evidence="6" id="KW-1185">Reference proteome</keyword>
<dbReference type="SUPFAM" id="SSF52172">
    <property type="entry name" value="CheY-like"/>
    <property type="match status" value="1"/>
</dbReference>
<dbReference type="Proteomes" id="UP000036958">
    <property type="component" value="Unassembled WGS sequence"/>
</dbReference>
<feature type="modified residue" description="4-aspartylphosphate" evidence="3">
    <location>
        <position position="50"/>
    </location>
</feature>
<dbReference type="PANTHER" id="PTHR45339:SF1">
    <property type="entry name" value="HYBRID SIGNAL TRANSDUCTION HISTIDINE KINASE J"/>
    <property type="match status" value="1"/>
</dbReference>
<dbReference type="EMBL" id="LGIA01000199">
    <property type="protein sequence ID" value="KOH43130.1"/>
    <property type="molecule type" value="Genomic_DNA"/>
</dbReference>
<evidence type="ECO:0000259" key="4">
    <source>
        <dbReference type="PROSITE" id="PS50110"/>
    </source>
</evidence>
<sequence length="121" mass="13884">MKILVVDDNPINLKFLFYSLRNDYEIEMASGGAEALRLTKGTKYDLILMDLWMPLIDGAETTRQIRSLDSNINNSTPIIFCTTSSDDTDRKRCLTFGANDYLVKPIQVNLLKEKLEHYLAY</sequence>
<comment type="caution">
    <text evidence="5">The sequence shown here is derived from an EMBL/GenBank/DDBJ whole genome shotgun (WGS) entry which is preliminary data.</text>
</comment>
<evidence type="ECO:0000256" key="2">
    <source>
        <dbReference type="ARBA" id="ARBA00023012"/>
    </source>
</evidence>
<dbReference type="Gene3D" id="3.40.50.2300">
    <property type="match status" value="1"/>
</dbReference>
<name>A0A0L8V3U4_9BACT</name>
<dbReference type="PANTHER" id="PTHR45339">
    <property type="entry name" value="HYBRID SIGNAL TRANSDUCTION HISTIDINE KINASE J"/>
    <property type="match status" value="1"/>
</dbReference>
<evidence type="ECO:0000313" key="5">
    <source>
        <dbReference type="EMBL" id="KOH43130.1"/>
    </source>
</evidence>
<dbReference type="Pfam" id="PF00072">
    <property type="entry name" value="Response_reg"/>
    <property type="match status" value="1"/>
</dbReference>
<feature type="domain" description="Response regulatory" evidence="4">
    <location>
        <begin position="2"/>
        <end position="119"/>
    </location>
</feature>